<reference evidence="2 3" key="1">
    <citation type="submission" date="2017-08" db="EMBL/GenBank/DDBJ databases">
        <title>Infants hospitalized years apart are colonized by the same room-sourced microbial strains.</title>
        <authorList>
            <person name="Brooks B."/>
            <person name="Olm M.R."/>
            <person name="Firek B.A."/>
            <person name="Baker R."/>
            <person name="Thomas B.C."/>
            <person name="Morowitz M.J."/>
            <person name="Banfield J.F."/>
        </authorList>
    </citation>
    <scope>NUCLEOTIDE SEQUENCE [LARGE SCALE GENOMIC DNA]</scope>
    <source>
        <strain evidence="2">S2_005_003_R2_43</strain>
    </source>
</reference>
<dbReference type="AlphaFoldDB" id="A0A2W5KQ43"/>
<dbReference type="Pfam" id="PF05685">
    <property type="entry name" value="Uma2"/>
    <property type="match status" value="1"/>
</dbReference>
<dbReference type="PANTHER" id="PTHR36558">
    <property type="entry name" value="GLR1098 PROTEIN"/>
    <property type="match status" value="1"/>
</dbReference>
<dbReference type="InterPro" id="IPR011335">
    <property type="entry name" value="Restrct_endonuc-II-like"/>
</dbReference>
<feature type="domain" description="Putative restriction endonuclease" evidence="1">
    <location>
        <begin position="12"/>
        <end position="173"/>
    </location>
</feature>
<dbReference type="Proteomes" id="UP000249577">
    <property type="component" value="Unassembled WGS sequence"/>
</dbReference>
<dbReference type="InterPro" id="IPR012296">
    <property type="entry name" value="Nuclease_put_TT1808"/>
</dbReference>
<dbReference type="EMBL" id="QFPN01000001">
    <property type="protein sequence ID" value="PZQ19161.1"/>
    <property type="molecule type" value="Genomic_DNA"/>
</dbReference>
<keyword evidence="2" id="KW-0255">Endonuclease</keyword>
<comment type="caution">
    <text evidence="2">The sequence shown here is derived from an EMBL/GenBank/DDBJ whole genome shotgun (WGS) entry which is preliminary data.</text>
</comment>
<dbReference type="InterPro" id="IPR008538">
    <property type="entry name" value="Uma2"/>
</dbReference>
<dbReference type="Gene3D" id="3.90.1570.10">
    <property type="entry name" value="tt1808, chain A"/>
    <property type="match status" value="1"/>
</dbReference>
<accession>A0A2W5KQ43</accession>
<keyword evidence="2" id="KW-0540">Nuclease</keyword>
<dbReference type="CDD" id="cd06260">
    <property type="entry name" value="DUF820-like"/>
    <property type="match status" value="1"/>
</dbReference>
<dbReference type="GO" id="GO:0004519">
    <property type="term" value="F:endonuclease activity"/>
    <property type="evidence" value="ECO:0007669"/>
    <property type="project" value="UniProtKB-KW"/>
</dbReference>
<gene>
    <name evidence="2" type="ORF">DI565_01905</name>
</gene>
<evidence type="ECO:0000259" key="1">
    <source>
        <dbReference type="Pfam" id="PF05685"/>
    </source>
</evidence>
<evidence type="ECO:0000313" key="3">
    <source>
        <dbReference type="Proteomes" id="UP000249577"/>
    </source>
</evidence>
<proteinExistence type="predicted"/>
<evidence type="ECO:0000313" key="2">
    <source>
        <dbReference type="EMBL" id="PZQ19161.1"/>
    </source>
</evidence>
<dbReference type="PANTHER" id="PTHR36558:SF1">
    <property type="entry name" value="RESTRICTION ENDONUCLEASE DOMAIN-CONTAINING PROTEIN-RELATED"/>
    <property type="match status" value="1"/>
</dbReference>
<protein>
    <submittedName>
        <fullName evidence="2">Uma2 family endonuclease</fullName>
    </submittedName>
</protein>
<dbReference type="SUPFAM" id="SSF52980">
    <property type="entry name" value="Restriction endonuclease-like"/>
    <property type="match status" value="1"/>
</dbReference>
<sequence>MGEPELKRMTAEEFLDWQRSQDRNYELVDGLPVLPLKAMTGASHAHDRVTVNLIRELATQLRRKPCRPTTDDIALKIPAGNVRRPDVLVECGPTDPRGTAAVEPRMAIEVLSPSTMNFDRVRKLDEYKTVPSLAYILLVDTEKPQLSLHVRRGDLWTVEHHETLDAVLDLPGIGCRLSAEDIFEGLPFAA</sequence>
<name>A0A2W5KQ43_ANCNO</name>
<keyword evidence="2" id="KW-0378">Hydrolase</keyword>
<organism evidence="2 3">
    <name type="scientific">Ancylobacter novellus</name>
    <name type="common">Thiobacillus novellus</name>
    <dbReference type="NCBI Taxonomy" id="921"/>
    <lineage>
        <taxon>Bacteria</taxon>
        <taxon>Pseudomonadati</taxon>
        <taxon>Pseudomonadota</taxon>
        <taxon>Alphaproteobacteria</taxon>
        <taxon>Hyphomicrobiales</taxon>
        <taxon>Xanthobacteraceae</taxon>
        <taxon>Ancylobacter</taxon>
    </lineage>
</organism>